<dbReference type="PANTHER" id="PTHR43755">
    <property type="match status" value="1"/>
</dbReference>
<dbReference type="AlphaFoldDB" id="A0A0H3A844"/>
<dbReference type="KEGG" id="dvl:Dvul_1203"/>
<evidence type="ECO:0000259" key="1">
    <source>
        <dbReference type="Pfam" id="PF07992"/>
    </source>
</evidence>
<dbReference type="RefSeq" id="WP_010939254.1">
    <property type="nucleotide sequence ID" value="NC_008751.1"/>
</dbReference>
<proteinExistence type="predicted"/>
<dbReference type="GO" id="GO:0016491">
    <property type="term" value="F:oxidoreductase activity"/>
    <property type="evidence" value="ECO:0007669"/>
    <property type="project" value="InterPro"/>
</dbReference>
<protein>
    <submittedName>
        <fullName evidence="2">FAD-dependent pyridine nucleotide-disulfide oxidoreductase</fullName>
    </submittedName>
</protein>
<dbReference type="HOGENOM" id="CLU_030742_5_0_7"/>
<dbReference type="Pfam" id="PF07992">
    <property type="entry name" value="Pyr_redox_2"/>
    <property type="match status" value="1"/>
</dbReference>
<sequence precursor="true">MKKLLILGAGAGGTMVATKMRKKLDEREWEITVIDRDLKHHYQAGWLFIPFGIYSLDDCIKPKKDFMPRGVKFVQDTIVNVDPEAKVVKTENGSYDYDWLVVGTGCRIAPEEVDGLLDDWRGNIHDFYSPDGAVALRKKMLHMKEGRLVHHICETPIKCPVAPLEFVYMADWYFTKMGVRQNIEIELVTPLTGAFTKPVAAKILGDLCDSKNIKVTPNFVVDSVDPGSKTINSVTGDEVPYDLLVSIPPNMGQEFLIESDIADPMGYMDTDKQTLKSKKYENIYVIGDTTNVPTSKAGSVAHYEADIIAENLLADIEGTGHYHHFDGHSTCFILTGYEKASLIDFSYEVEPLPGMFPFPGLGPCELLGESHMNYWGKLMFKWVYFNLMLKGHELPFEPNLYLHGKDTSLLRKK</sequence>
<dbReference type="InterPro" id="IPR036188">
    <property type="entry name" value="FAD/NAD-bd_sf"/>
</dbReference>
<dbReference type="SUPFAM" id="SSF51905">
    <property type="entry name" value="FAD/NAD(P)-binding domain"/>
    <property type="match status" value="2"/>
</dbReference>
<dbReference type="EMBL" id="CP000527">
    <property type="protein sequence ID" value="ABM28223.1"/>
    <property type="molecule type" value="Genomic_DNA"/>
</dbReference>
<reference evidence="3" key="1">
    <citation type="journal article" date="2009" name="Environ. Microbiol.">
        <title>Contribution of mobile genetic elements to Desulfovibrio vulgaris genome plasticity.</title>
        <authorList>
            <person name="Walker C.B."/>
            <person name="Stolyar S."/>
            <person name="Chivian D."/>
            <person name="Pinel N."/>
            <person name="Gabster J.A."/>
            <person name="Dehal P.S."/>
            <person name="He Z."/>
            <person name="Yang Z.K."/>
            <person name="Yen H.C."/>
            <person name="Zhou J."/>
            <person name="Wall J.D."/>
            <person name="Hazen T.C."/>
            <person name="Arkin A.P."/>
            <person name="Stahl D.A."/>
        </authorList>
    </citation>
    <scope>NUCLEOTIDE SEQUENCE [LARGE SCALE GENOMIC DNA]</scope>
    <source>
        <strain evidence="3">DP4</strain>
    </source>
</reference>
<name>A0A0H3A844_NITV4</name>
<organism evidence="2 3">
    <name type="scientific">Nitratidesulfovibrio vulgaris (strain DP4)</name>
    <name type="common">Desulfovibrio vulgaris</name>
    <dbReference type="NCBI Taxonomy" id="391774"/>
    <lineage>
        <taxon>Bacteria</taxon>
        <taxon>Pseudomonadati</taxon>
        <taxon>Thermodesulfobacteriota</taxon>
        <taxon>Desulfovibrionia</taxon>
        <taxon>Desulfovibrionales</taxon>
        <taxon>Desulfovibrionaceae</taxon>
        <taxon>Nitratidesulfovibrio</taxon>
    </lineage>
</organism>
<dbReference type="Proteomes" id="UP000009173">
    <property type="component" value="Chromosome"/>
</dbReference>
<gene>
    <name evidence="2" type="ordered locus">Dvul_1203</name>
</gene>
<feature type="domain" description="FAD/NAD(P)-binding" evidence="1">
    <location>
        <begin position="3"/>
        <end position="122"/>
    </location>
</feature>
<accession>A0A0H3A844</accession>
<dbReference type="SMR" id="A0A0H3A844"/>
<dbReference type="PANTHER" id="PTHR43755:SF1">
    <property type="entry name" value="FAD-DEPENDENT PYRIDINE NUCLEOTIDE-DISULPHIDE OXIDOREDUCTASE"/>
    <property type="match status" value="1"/>
</dbReference>
<evidence type="ECO:0000313" key="2">
    <source>
        <dbReference type="EMBL" id="ABM28223.1"/>
    </source>
</evidence>
<evidence type="ECO:0000313" key="3">
    <source>
        <dbReference type="Proteomes" id="UP000009173"/>
    </source>
</evidence>
<dbReference type="Gene3D" id="3.50.50.60">
    <property type="entry name" value="FAD/NAD(P)-binding domain"/>
    <property type="match status" value="2"/>
</dbReference>
<dbReference type="InterPro" id="IPR023753">
    <property type="entry name" value="FAD/NAD-binding_dom"/>
</dbReference>
<dbReference type="InterPro" id="IPR052541">
    <property type="entry name" value="SQRD"/>
</dbReference>